<keyword evidence="3" id="KW-1185">Reference proteome</keyword>
<protein>
    <submittedName>
        <fullName evidence="2">Acyl-CoA N-acyltransferase</fullName>
    </submittedName>
</protein>
<comment type="caution">
    <text evidence="2">The sequence shown here is derived from an EMBL/GenBank/DDBJ whole genome shotgun (WGS) entry which is preliminary data.</text>
</comment>
<sequence>MLQSQIHPLKANPFTGELYLPLDHHPNIILTTPRLSDIPKLPDLLNDPGVCIWLRGPPYPYEIEHSEGWVTKLVEETEEILQELKDAEGNDTLKLVGGSPVRCIREIKEDGTDALIGDIHLRRCETMELAPGMKNNSESWEDSPKLLGVANMRRENGDPEILWSVGYFLATSHSGQGIMTSAFKAILEQWAIPRMGIRRMIGETYAENYGSQRVLEKNGFVFREILKEHLEAKGKKHDICVFDLNVSL</sequence>
<dbReference type="EMBL" id="JANVFU010000001">
    <property type="protein sequence ID" value="KAJ3750885.1"/>
    <property type="molecule type" value="Genomic_DNA"/>
</dbReference>
<dbReference type="InterPro" id="IPR016181">
    <property type="entry name" value="Acyl_CoA_acyltransferase"/>
</dbReference>
<dbReference type="Gene3D" id="3.40.630.30">
    <property type="match status" value="1"/>
</dbReference>
<evidence type="ECO:0000313" key="3">
    <source>
        <dbReference type="Proteomes" id="UP001142393"/>
    </source>
</evidence>
<dbReference type="AlphaFoldDB" id="A0A9W8PBL4"/>
<gene>
    <name evidence="2" type="ORF">DFH05DRAFT_1385893</name>
</gene>
<evidence type="ECO:0000313" key="2">
    <source>
        <dbReference type="EMBL" id="KAJ3750885.1"/>
    </source>
</evidence>
<dbReference type="SUPFAM" id="SSF55729">
    <property type="entry name" value="Acyl-CoA N-acyltransferases (Nat)"/>
    <property type="match status" value="1"/>
</dbReference>
<dbReference type="GO" id="GO:0016747">
    <property type="term" value="F:acyltransferase activity, transferring groups other than amino-acyl groups"/>
    <property type="evidence" value="ECO:0007669"/>
    <property type="project" value="InterPro"/>
</dbReference>
<accession>A0A9W8PBL4</accession>
<feature type="domain" description="N-acetyltransferase" evidence="1">
    <location>
        <begin position="29"/>
        <end position="221"/>
    </location>
</feature>
<proteinExistence type="predicted"/>
<organism evidence="2 3">
    <name type="scientific">Lentinula detonsa</name>
    <dbReference type="NCBI Taxonomy" id="2804962"/>
    <lineage>
        <taxon>Eukaryota</taxon>
        <taxon>Fungi</taxon>
        <taxon>Dikarya</taxon>
        <taxon>Basidiomycota</taxon>
        <taxon>Agaricomycotina</taxon>
        <taxon>Agaricomycetes</taxon>
        <taxon>Agaricomycetidae</taxon>
        <taxon>Agaricales</taxon>
        <taxon>Marasmiineae</taxon>
        <taxon>Omphalotaceae</taxon>
        <taxon>Lentinula</taxon>
    </lineage>
</organism>
<dbReference type="Proteomes" id="UP001142393">
    <property type="component" value="Unassembled WGS sequence"/>
</dbReference>
<evidence type="ECO:0000259" key="1">
    <source>
        <dbReference type="Pfam" id="PF13302"/>
    </source>
</evidence>
<name>A0A9W8PBL4_9AGAR</name>
<dbReference type="PANTHER" id="PTHR43328:SF1">
    <property type="entry name" value="N-ACETYLTRANSFERASE DOMAIN-CONTAINING PROTEIN"/>
    <property type="match status" value="1"/>
</dbReference>
<dbReference type="InterPro" id="IPR000182">
    <property type="entry name" value="GNAT_dom"/>
</dbReference>
<dbReference type="PANTHER" id="PTHR43328">
    <property type="entry name" value="ACETYLTRANSFERASE-RELATED"/>
    <property type="match status" value="1"/>
</dbReference>
<reference evidence="2 3" key="1">
    <citation type="journal article" date="2023" name="Proc. Natl. Acad. Sci. U.S.A.">
        <title>A global phylogenomic analysis of the shiitake genus Lentinula.</title>
        <authorList>
            <person name="Sierra-Patev S."/>
            <person name="Min B."/>
            <person name="Naranjo-Ortiz M."/>
            <person name="Looney B."/>
            <person name="Konkel Z."/>
            <person name="Slot J.C."/>
            <person name="Sakamoto Y."/>
            <person name="Steenwyk J.L."/>
            <person name="Rokas A."/>
            <person name="Carro J."/>
            <person name="Camarero S."/>
            <person name="Ferreira P."/>
            <person name="Molpeceres G."/>
            <person name="Ruiz-Duenas F.J."/>
            <person name="Serrano A."/>
            <person name="Henrissat B."/>
            <person name="Drula E."/>
            <person name="Hughes K.W."/>
            <person name="Mata J.L."/>
            <person name="Ishikawa N.K."/>
            <person name="Vargas-Isla R."/>
            <person name="Ushijima S."/>
            <person name="Smith C.A."/>
            <person name="Donoghue J."/>
            <person name="Ahrendt S."/>
            <person name="Andreopoulos W."/>
            <person name="He G."/>
            <person name="LaButti K."/>
            <person name="Lipzen A."/>
            <person name="Ng V."/>
            <person name="Riley R."/>
            <person name="Sandor L."/>
            <person name="Barry K."/>
            <person name="Martinez A.T."/>
            <person name="Xiao Y."/>
            <person name="Gibbons J.G."/>
            <person name="Terashima K."/>
            <person name="Grigoriev I.V."/>
            <person name="Hibbett D."/>
        </authorList>
    </citation>
    <scope>NUCLEOTIDE SEQUENCE [LARGE SCALE GENOMIC DNA]</scope>
    <source>
        <strain evidence="2 3">TFB7810</strain>
    </source>
</reference>
<dbReference type="Pfam" id="PF13302">
    <property type="entry name" value="Acetyltransf_3"/>
    <property type="match status" value="1"/>
</dbReference>